<dbReference type="InterPro" id="IPR002035">
    <property type="entry name" value="VWF_A"/>
</dbReference>
<evidence type="ECO:0000256" key="1">
    <source>
        <dbReference type="SAM" id="SignalP"/>
    </source>
</evidence>
<dbReference type="AlphaFoldDB" id="A0AA89BYK8"/>
<dbReference type="PANTHER" id="PTHR24020:SF20">
    <property type="entry name" value="PH DOMAIN-CONTAINING PROTEIN"/>
    <property type="match status" value="1"/>
</dbReference>
<dbReference type="CDD" id="cd01450">
    <property type="entry name" value="vWFA_subfamily_ECM"/>
    <property type="match status" value="1"/>
</dbReference>
<comment type="caution">
    <text evidence="3">The sequence shown here is derived from an EMBL/GenBank/DDBJ whole genome shotgun (WGS) entry which is preliminary data.</text>
</comment>
<dbReference type="Proteomes" id="UP001186944">
    <property type="component" value="Unassembled WGS sequence"/>
</dbReference>
<reference evidence="3" key="1">
    <citation type="submission" date="2019-08" db="EMBL/GenBank/DDBJ databases">
        <title>The improved chromosome-level genome for the pearl oyster Pinctada fucata martensii using PacBio sequencing and Hi-C.</title>
        <authorList>
            <person name="Zheng Z."/>
        </authorList>
    </citation>
    <scope>NUCLEOTIDE SEQUENCE</scope>
    <source>
        <strain evidence="3">ZZ-2019</strain>
        <tissue evidence="3">Adductor muscle</tissue>
    </source>
</reference>
<keyword evidence="4" id="KW-1185">Reference proteome</keyword>
<dbReference type="PANTHER" id="PTHR24020">
    <property type="entry name" value="COLLAGEN ALPHA"/>
    <property type="match status" value="1"/>
</dbReference>
<evidence type="ECO:0000313" key="4">
    <source>
        <dbReference type="Proteomes" id="UP001186944"/>
    </source>
</evidence>
<dbReference type="EMBL" id="VSWD01000005">
    <property type="protein sequence ID" value="KAK3101460.1"/>
    <property type="molecule type" value="Genomic_DNA"/>
</dbReference>
<dbReference type="PROSITE" id="PS50234">
    <property type="entry name" value="VWFA"/>
    <property type="match status" value="1"/>
</dbReference>
<evidence type="ECO:0000313" key="3">
    <source>
        <dbReference type="EMBL" id="KAK3101460.1"/>
    </source>
</evidence>
<accession>A0AA89BYK8</accession>
<dbReference type="SMART" id="SM00327">
    <property type="entry name" value="VWA"/>
    <property type="match status" value="1"/>
</dbReference>
<dbReference type="PRINTS" id="PR00453">
    <property type="entry name" value="VWFADOMAIN"/>
</dbReference>
<feature type="chain" id="PRO_5041664210" description="VWFA domain-containing protein" evidence="1">
    <location>
        <begin position="21"/>
        <end position="221"/>
    </location>
</feature>
<organism evidence="3 4">
    <name type="scientific">Pinctada imbricata</name>
    <name type="common">Atlantic pearl-oyster</name>
    <name type="synonym">Pinctada martensii</name>
    <dbReference type="NCBI Taxonomy" id="66713"/>
    <lineage>
        <taxon>Eukaryota</taxon>
        <taxon>Metazoa</taxon>
        <taxon>Spiralia</taxon>
        <taxon>Lophotrochozoa</taxon>
        <taxon>Mollusca</taxon>
        <taxon>Bivalvia</taxon>
        <taxon>Autobranchia</taxon>
        <taxon>Pteriomorphia</taxon>
        <taxon>Pterioida</taxon>
        <taxon>Pterioidea</taxon>
        <taxon>Pteriidae</taxon>
        <taxon>Pinctada</taxon>
    </lineage>
</organism>
<proteinExistence type="predicted"/>
<feature type="signal peptide" evidence="1">
    <location>
        <begin position="1"/>
        <end position="20"/>
    </location>
</feature>
<evidence type="ECO:0000259" key="2">
    <source>
        <dbReference type="PROSITE" id="PS50234"/>
    </source>
</evidence>
<dbReference type="Pfam" id="PF00092">
    <property type="entry name" value="VWA"/>
    <property type="match status" value="1"/>
</dbReference>
<dbReference type="InterPro" id="IPR050525">
    <property type="entry name" value="ECM_Assembly_Org"/>
</dbReference>
<dbReference type="SUPFAM" id="SSF53300">
    <property type="entry name" value="vWA-like"/>
    <property type="match status" value="1"/>
</dbReference>
<dbReference type="Gene3D" id="3.40.50.410">
    <property type="entry name" value="von Willebrand factor, type A domain"/>
    <property type="match status" value="1"/>
</dbReference>
<name>A0AA89BYK8_PINIB</name>
<sequence length="221" mass="24389">MMSYRLVAFLSLFALGLSNTQKEGCKAQLDLCIVMDGSDSISKEDFQILRNLLGDLIDQLNIGPGQGRMGIVVYSRLLAMDVPLTFDKEVLKRMAADMPHPREGTNTHLGIQRMKEMFRDSNRPNVPKVGIVVTDGISKEQTLTAREANLTKALGVNMFSVGVGPPEFMDEEELDAIASYGDQVLMVDSFGTLAKEIGNLVKLICPGKAFLVFRKIKKNSF</sequence>
<dbReference type="InterPro" id="IPR036465">
    <property type="entry name" value="vWFA_dom_sf"/>
</dbReference>
<feature type="domain" description="VWFA" evidence="2">
    <location>
        <begin position="30"/>
        <end position="204"/>
    </location>
</feature>
<gene>
    <name evidence="3" type="ORF">FSP39_003762</name>
</gene>
<protein>
    <recommendedName>
        <fullName evidence="2">VWFA domain-containing protein</fullName>
    </recommendedName>
</protein>
<keyword evidence="1" id="KW-0732">Signal</keyword>